<dbReference type="RefSeq" id="WP_095252454.1">
    <property type="nucleotide sequence ID" value="NZ_CP120603.1"/>
</dbReference>
<comment type="caution">
    <text evidence="1">The sequence shown here is derived from an EMBL/GenBank/DDBJ whole genome shotgun (WGS) entry which is preliminary data.</text>
</comment>
<sequence>MKLNQFLKSDEEVVKRKSDSVESLAELLLDSLEEGDYEEALDILGSIKANIEDLKRISNKGRLYDAAIRLKQRGIDLSVVRRSLG</sequence>
<proteinExistence type="predicted"/>
<name>A0A8I1WAL7_BACIU</name>
<dbReference type="Pfam" id="PF17448">
    <property type="entry name" value="YqaH"/>
    <property type="match status" value="1"/>
</dbReference>
<dbReference type="InterPro" id="IPR020278">
    <property type="entry name" value="YqaH-like"/>
</dbReference>
<reference evidence="1" key="1">
    <citation type="submission" date="2021-03" db="EMBL/GenBank/DDBJ databases">
        <title>Isolation of Bacillus subtilis from fermented food sample.</title>
        <authorList>
            <person name="Lakshmanan V."/>
            <person name="Athira K."/>
            <person name="Rajagopal K."/>
        </authorList>
    </citation>
    <scope>NUCLEOTIDE SEQUENCE</scope>
    <source>
        <strain evidence="1">S1</strain>
    </source>
</reference>
<evidence type="ECO:0000313" key="2">
    <source>
        <dbReference type="Proteomes" id="UP000665181"/>
    </source>
</evidence>
<accession>A0A8I1WAL7</accession>
<organism evidence="1 2">
    <name type="scientific">Bacillus subtilis</name>
    <dbReference type="NCBI Taxonomy" id="1423"/>
    <lineage>
        <taxon>Bacteria</taxon>
        <taxon>Bacillati</taxon>
        <taxon>Bacillota</taxon>
        <taxon>Bacilli</taxon>
        <taxon>Bacillales</taxon>
        <taxon>Bacillaceae</taxon>
        <taxon>Bacillus</taxon>
    </lineage>
</organism>
<dbReference type="AlphaFoldDB" id="A0A8I1WAL7"/>
<protein>
    <submittedName>
        <fullName evidence="1">Uncharacterized protein</fullName>
    </submittedName>
</protein>
<dbReference type="EMBL" id="JAGFPW010000001">
    <property type="protein sequence ID" value="MBO3793271.1"/>
    <property type="molecule type" value="Genomic_DNA"/>
</dbReference>
<gene>
    <name evidence="1" type="ORF">J5227_02845</name>
</gene>
<dbReference type="Proteomes" id="UP000665181">
    <property type="component" value="Unassembled WGS sequence"/>
</dbReference>
<evidence type="ECO:0000313" key="1">
    <source>
        <dbReference type="EMBL" id="MBO3793271.1"/>
    </source>
</evidence>